<dbReference type="InterPro" id="IPR023902">
    <property type="entry name" value="Sporulation_SdpA"/>
</dbReference>
<protein>
    <recommendedName>
        <fullName evidence="3">SdpA family antimicrobial peptide system protein</fullName>
    </recommendedName>
</protein>
<gene>
    <name evidence="1" type="ORF">BWK62_13720</name>
</gene>
<dbReference type="NCBIfam" id="TIGR04034">
    <property type="entry name" value="export_SdpA"/>
    <property type="match status" value="1"/>
</dbReference>
<evidence type="ECO:0000313" key="2">
    <source>
        <dbReference type="Proteomes" id="UP000198034"/>
    </source>
</evidence>
<organism evidence="1 2">
    <name type="scientific">Flavobacterium columnare</name>
    <dbReference type="NCBI Taxonomy" id="996"/>
    <lineage>
        <taxon>Bacteria</taxon>
        <taxon>Pseudomonadati</taxon>
        <taxon>Bacteroidota</taxon>
        <taxon>Flavobacteriia</taxon>
        <taxon>Flavobacteriales</taxon>
        <taxon>Flavobacteriaceae</taxon>
        <taxon>Flavobacterium</taxon>
    </lineage>
</organism>
<comment type="caution">
    <text evidence="1">The sequence shown here is derived from an EMBL/GenBank/DDBJ whole genome shotgun (WGS) entry which is preliminary data.</text>
</comment>
<evidence type="ECO:0008006" key="3">
    <source>
        <dbReference type="Google" id="ProtNLM"/>
    </source>
</evidence>
<dbReference type="Pfam" id="PF17418">
    <property type="entry name" value="SdpA"/>
    <property type="match status" value="1"/>
</dbReference>
<proteinExistence type="predicted"/>
<accession>A0A246G7U6</accession>
<sequence length="169" mass="19916">MVNLIFLIFISSIPFNPIQYKLSFVKNKVFTFTPQGWAFFTRNPREEQIYIYKIDNNGRLSRINQKHSNFDNIMGLDRKVSKISVEVQYLTSNIHKSEYTETIWNYDENIFGKVPSKYISVINPINNPLLCGNYLIVKQKIVPWAWWSTSRKVQMPSTVVKIQTKCIKK</sequence>
<evidence type="ECO:0000313" key="1">
    <source>
        <dbReference type="EMBL" id="OWP74656.1"/>
    </source>
</evidence>
<dbReference type="AlphaFoldDB" id="A0A246G7U6"/>
<name>A0A246G7U6_9FLAO</name>
<dbReference type="EMBL" id="MTCY01000061">
    <property type="protein sequence ID" value="OWP74656.1"/>
    <property type="molecule type" value="Genomic_DNA"/>
</dbReference>
<reference evidence="1 2" key="1">
    <citation type="journal article" date="2017" name="Infect. Genet. Evol.">
        <title>Comparative genome analysis of fish pathogen Flavobacterium columnare reveals extensive sequence diversity within the species.</title>
        <authorList>
            <person name="Kayansamruaj P."/>
            <person name="Dong H.T."/>
            <person name="Hirono I."/>
            <person name="Kondo H."/>
            <person name="Senapin S."/>
            <person name="Rodkhum C."/>
        </authorList>
    </citation>
    <scope>NUCLEOTIDE SEQUENCE [LARGE SCALE GENOMIC DNA]</scope>
    <source>
        <strain evidence="1 2">1214</strain>
    </source>
</reference>
<dbReference type="Proteomes" id="UP000198034">
    <property type="component" value="Unassembled WGS sequence"/>
</dbReference>